<dbReference type="AlphaFoldDB" id="A0AAD6R9D8"/>
<keyword evidence="2" id="KW-1185">Reference proteome</keyword>
<proteinExistence type="predicted"/>
<dbReference type="EMBL" id="JAQIZT010000003">
    <property type="protein sequence ID" value="KAJ7004578.1"/>
    <property type="molecule type" value="Genomic_DNA"/>
</dbReference>
<name>A0AAD6R9D8_9ROSI</name>
<evidence type="ECO:0000313" key="2">
    <source>
        <dbReference type="Proteomes" id="UP001164929"/>
    </source>
</evidence>
<evidence type="ECO:0000313" key="1">
    <source>
        <dbReference type="EMBL" id="KAJ7004578.1"/>
    </source>
</evidence>
<comment type="caution">
    <text evidence="1">The sequence shown here is derived from an EMBL/GenBank/DDBJ whole genome shotgun (WGS) entry which is preliminary data.</text>
</comment>
<protein>
    <submittedName>
        <fullName evidence="1">Uncharacterized protein</fullName>
    </submittedName>
</protein>
<sequence length="109" mass="11074">MPAIQQNGSIQRLVLPVLIAGSLIHVGGDGMSQTPPPGGSTTLAFRMNWKSDVGSDGMSQTPPPGGSATVAFRMRGCFCPVRLRAMPVSCVIGGCVGTEVASAFGGKAI</sequence>
<reference evidence="1" key="1">
    <citation type="journal article" date="2023" name="Mol. Ecol. Resour.">
        <title>Chromosome-level genome assembly of a triploid poplar Populus alba 'Berolinensis'.</title>
        <authorList>
            <person name="Chen S."/>
            <person name="Yu Y."/>
            <person name="Wang X."/>
            <person name="Wang S."/>
            <person name="Zhang T."/>
            <person name="Zhou Y."/>
            <person name="He R."/>
            <person name="Meng N."/>
            <person name="Wang Y."/>
            <person name="Liu W."/>
            <person name="Liu Z."/>
            <person name="Liu J."/>
            <person name="Guo Q."/>
            <person name="Huang H."/>
            <person name="Sederoff R.R."/>
            <person name="Wang G."/>
            <person name="Qu G."/>
            <person name="Chen S."/>
        </authorList>
    </citation>
    <scope>NUCLEOTIDE SEQUENCE</scope>
    <source>
        <strain evidence="1">SC-2020</strain>
    </source>
</reference>
<organism evidence="1 2">
    <name type="scientific">Populus alba x Populus x berolinensis</name>
    <dbReference type="NCBI Taxonomy" id="444605"/>
    <lineage>
        <taxon>Eukaryota</taxon>
        <taxon>Viridiplantae</taxon>
        <taxon>Streptophyta</taxon>
        <taxon>Embryophyta</taxon>
        <taxon>Tracheophyta</taxon>
        <taxon>Spermatophyta</taxon>
        <taxon>Magnoliopsida</taxon>
        <taxon>eudicotyledons</taxon>
        <taxon>Gunneridae</taxon>
        <taxon>Pentapetalae</taxon>
        <taxon>rosids</taxon>
        <taxon>fabids</taxon>
        <taxon>Malpighiales</taxon>
        <taxon>Salicaceae</taxon>
        <taxon>Saliceae</taxon>
        <taxon>Populus</taxon>
    </lineage>
</organism>
<dbReference type="Proteomes" id="UP001164929">
    <property type="component" value="Chromosome 3"/>
</dbReference>
<accession>A0AAD6R9D8</accession>
<gene>
    <name evidence="1" type="ORF">NC653_009427</name>
</gene>